<evidence type="ECO:0000313" key="2">
    <source>
        <dbReference type="Proteomes" id="UP000051236"/>
    </source>
</evidence>
<gene>
    <name evidence="1" type="ORF">FC83_GL000904</name>
</gene>
<dbReference type="eggNOG" id="COG3628">
    <property type="taxonomic scope" value="Bacteria"/>
</dbReference>
<dbReference type="PATRIC" id="fig|1423734.3.peg.913"/>
<protein>
    <recommendedName>
        <fullName evidence="3">DUF2634 domain-containing protein</fullName>
    </recommendedName>
</protein>
<proteinExistence type="predicted"/>
<dbReference type="RefSeq" id="WP_035454770.1">
    <property type="nucleotide sequence ID" value="NZ_AZGA01000012.1"/>
</dbReference>
<sequence length="130" mass="14750">MANTERPSFTYHVKNGRIMTMTDGHKAMVQAVDKILRTERFVYPVYDDQYGNDFFELFGKSFDYAEVEVERMIKECLLADDRITNVAVDVIKQVDSTTLYVHGSCETIFGPIPIESEVRVHDAGTTGSTN</sequence>
<dbReference type="SUPFAM" id="SSF160719">
    <property type="entry name" value="gpW/gp25-like"/>
    <property type="match status" value="1"/>
</dbReference>
<reference evidence="1 2" key="1">
    <citation type="journal article" date="2015" name="Genome Announc.">
        <title>Expanding the biotechnology potential of lactobacilli through comparative genomics of 213 strains and associated genera.</title>
        <authorList>
            <person name="Sun Z."/>
            <person name="Harris H.M."/>
            <person name="McCann A."/>
            <person name="Guo C."/>
            <person name="Argimon S."/>
            <person name="Zhang W."/>
            <person name="Yang X."/>
            <person name="Jeffery I.B."/>
            <person name="Cooney J.C."/>
            <person name="Kagawa T.F."/>
            <person name="Liu W."/>
            <person name="Song Y."/>
            <person name="Salvetti E."/>
            <person name="Wrobel A."/>
            <person name="Rasinkangas P."/>
            <person name="Parkhill J."/>
            <person name="Rea M.C."/>
            <person name="O'Sullivan O."/>
            <person name="Ritari J."/>
            <person name="Douillard F.P."/>
            <person name="Paul Ross R."/>
            <person name="Yang R."/>
            <person name="Briner A.E."/>
            <person name="Felis G.E."/>
            <person name="de Vos W.M."/>
            <person name="Barrangou R."/>
            <person name="Klaenhammer T.R."/>
            <person name="Caufield P.W."/>
            <person name="Cui Y."/>
            <person name="Zhang H."/>
            <person name="O'Toole P.W."/>
        </authorList>
    </citation>
    <scope>NUCLEOTIDE SEQUENCE [LARGE SCALE GENOMIC DNA]</scope>
    <source>
        <strain evidence="1 2">DSM 18527</strain>
    </source>
</reference>
<evidence type="ECO:0008006" key="3">
    <source>
        <dbReference type="Google" id="ProtNLM"/>
    </source>
</evidence>
<dbReference type="AlphaFoldDB" id="X0PT30"/>
<dbReference type="Proteomes" id="UP000051236">
    <property type="component" value="Unassembled WGS sequence"/>
</dbReference>
<dbReference type="Pfam" id="PF10934">
    <property type="entry name" value="Sheath_initiator"/>
    <property type="match status" value="1"/>
</dbReference>
<dbReference type="EMBL" id="AZGA01000012">
    <property type="protein sequence ID" value="KRM35601.1"/>
    <property type="molecule type" value="Genomic_DNA"/>
</dbReference>
<accession>X0PT30</accession>
<comment type="caution">
    <text evidence="1">The sequence shown here is derived from an EMBL/GenBank/DDBJ whole genome shotgun (WGS) entry which is preliminary data.</text>
</comment>
<keyword evidence="2" id="KW-1185">Reference proteome</keyword>
<evidence type="ECO:0000313" key="1">
    <source>
        <dbReference type="EMBL" id="KRM35601.1"/>
    </source>
</evidence>
<dbReference type="InterPro" id="IPR020288">
    <property type="entry name" value="Sheath_initiator"/>
</dbReference>
<name>X0PT30_9LACO</name>
<dbReference type="STRING" id="1423734.FC83_GL000904"/>
<organism evidence="1 2">
    <name type="scientific">Agrilactobacillus composti DSM 18527 = JCM 14202</name>
    <dbReference type="NCBI Taxonomy" id="1423734"/>
    <lineage>
        <taxon>Bacteria</taxon>
        <taxon>Bacillati</taxon>
        <taxon>Bacillota</taxon>
        <taxon>Bacilli</taxon>
        <taxon>Lactobacillales</taxon>
        <taxon>Lactobacillaceae</taxon>
        <taxon>Agrilactobacillus</taxon>
    </lineage>
</organism>